<dbReference type="eggNOG" id="COG2367">
    <property type="taxonomic scope" value="Bacteria"/>
</dbReference>
<evidence type="ECO:0000313" key="3">
    <source>
        <dbReference type="EMBL" id="ACL47079.1"/>
    </source>
</evidence>
<dbReference type="GO" id="GO:0030655">
    <property type="term" value="P:beta-lactam antibiotic catabolic process"/>
    <property type="evidence" value="ECO:0007669"/>
    <property type="project" value="InterPro"/>
</dbReference>
<dbReference type="InterPro" id="IPR000871">
    <property type="entry name" value="Beta-lactam_class-A"/>
</dbReference>
<dbReference type="OrthoDB" id="9775096at2"/>
<dbReference type="KEGG" id="cyn:Cyan7425_4774"/>
<evidence type="ECO:0000259" key="2">
    <source>
        <dbReference type="Pfam" id="PF13354"/>
    </source>
</evidence>
<dbReference type="GO" id="GO:0008800">
    <property type="term" value="F:beta-lactamase activity"/>
    <property type="evidence" value="ECO:0007669"/>
    <property type="project" value="InterPro"/>
</dbReference>
<accession>B8HM72</accession>
<dbReference type="GO" id="GO:0046677">
    <property type="term" value="P:response to antibiotic"/>
    <property type="evidence" value="ECO:0007669"/>
    <property type="project" value="InterPro"/>
</dbReference>
<dbReference type="InterPro" id="IPR021731">
    <property type="entry name" value="AMIN_dom"/>
</dbReference>
<name>B8HM72_CYAP4</name>
<dbReference type="Pfam" id="PF11741">
    <property type="entry name" value="AMIN"/>
    <property type="match status" value="1"/>
</dbReference>
<dbReference type="PANTHER" id="PTHR35333:SF4">
    <property type="entry name" value="SLR0121 PROTEIN"/>
    <property type="match status" value="1"/>
</dbReference>
<evidence type="ECO:0000259" key="1">
    <source>
        <dbReference type="Pfam" id="PF11741"/>
    </source>
</evidence>
<feature type="domain" description="Beta-lactamase class A catalytic" evidence="2">
    <location>
        <begin position="199"/>
        <end position="408"/>
    </location>
</feature>
<dbReference type="HOGENOM" id="CLU_031960_1_1_3"/>
<dbReference type="Gene3D" id="2.60.40.3500">
    <property type="match status" value="1"/>
</dbReference>
<gene>
    <name evidence="3" type="ordered locus">Cyan7425_4774</name>
</gene>
<reference evidence="3" key="1">
    <citation type="submission" date="2009-01" db="EMBL/GenBank/DDBJ databases">
        <title>Complete sequence of chromosome Cyanothece sp. PCC 7425.</title>
        <authorList>
            <consortium name="US DOE Joint Genome Institute"/>
            <person name="Lucas S."/>
            <person name="Copeland A."/>
            <person name="Lapidus A."/>
            <person name="Glavina del Rio T."/>
            <person name="Dalin E."/>
            <person name="Tice H."/>
            <person name="Bruce D."/>
            <person name="Goodwin L."/>
            <person name="Pitluck S."/>
            <person name="Sims D."/>
            <person name="Meineke L."/>
            <person name="Brettin T."/>
            <person name="Detter J.C."/>
            <person name="Han C."/>
            <person name="Larimer F."/>
            <person name="Land M."/>
            <person name="Hauser L."/>
            <person name="Kyrpides N."/>
            <person name="Ovchinnikova G."/>
            <person name="Liberton M."/>
            <person name="Stoeckel J."/>
            <person name="Banerjee A."/>
            <person name="Singh A."/>
            <person name="Page L."/>
            <person name="Sato H."/>
            <person name="Zhao L."/>
            <person name="Sherman L."/>
            <person name="Pakrasi H."/>
            <person name="Richardson P."/>
        </authorList>
    </citation>
    <scope>NUCLEOTIDE SEQUENCE</scope>
    <source>
        <strain evidence="3">PCC 7425</strain>
    </source>
</reference>
<feature type="domain" description="AMIN" evidence="1">
    <location>
        <begin position="28"/>
        <end position="123"/>
    </location>
</feature>
<dbReference type="Gene3D" id="3.40.710.10">
    <property type="entry name" value="DD-peptidase/beta-lactamase superfamily"/>
    <property type="match status" value="1"/>
</dbReference>
<dbReference type="PANTHER" id="PTHR35333">
    <property type="entry name" value="BETA-LACTAMASE"/>
    <property type="match status" value="1"/>
</dbReference>
<organism evidence="3">
    <name type="scientific">Cyanothece sp. (strain PCC 7425 / ATCC 29141)</name>
    <dbReference type="NCBI Taxonomy" id="395961"/>
    <lineage>
        <taxon>Bacteria</taxon>
        <taxon>Bacillati</taxon>
        <taxon>Cyanobacteriota</taxon>
        <taxon>Cyanophyceae</taxon>
        <taxon>Gomontiellales</taxon>
        <taxon>Cyanothecaceae</taxon>
        <taxon>Cyanothece</taxon>
    </lineage>
</organism>
<protein>
    <submittedName>
        <fullName evidence="3">Beta-lactamase</fullName>
    </submittedName>
</protein>
<dbReference type="AlphaFoldDB" id="B8HM72"/>
<dbReference type="STRING" id="395961.Cyan7425_4774"/>
<dbReference type="EMBL" id="CP001344">
    <property type="protein sequence ID" value="ACL47079.1"/>
    <property type="molecule type" value="Genomic_DNA"/>
</dbReference>
<dbReference type="InterPro" id="IPR012338">
    <property type="entry name" value="Beta-lactam/transpept-like"/>
</dbReference>
<proteinExistence type="predicted"/>
<dbReference type="Pfam" id="PF13354">
    <property type="entry name" value="Beta-lactamase2"/>
    <property type="match status" value="1"/>
</dbReference>
<dbReference type="InterPro" id="IPR045155">
    <property type="entry name" value="Beta-lactam_cat"/>
</dbReference>
<sequence length="442" mass="48701">MRLSWLWLSLLSIILIPFPTAAARLLNWQFDPQANRLQIETDTAIQPTAQLVLNPTRVVIDLPGIQLGQPKINQPINETIKAVRLAQFTPDTTRLVIELTEGYSLDPAKITIQGSSRNQWTVKLPQPQLLANQPGSPALTTPADPIPLNVITPLTPPRFNLNNSSAQPVSPPATAGQPLTWLQQRLAGYRKTYPAFQSGMFFLDMDNGNYVDLNGDKIFPAASIIKLPILVAFFQAVDAGKVRLDEKLTLRPELFASGSGEMQFQRPWTQFSAQYTAAQMIIISDNTATNLILKRLGGPGVLNQQFRSWGLKQTVIRNWLPDLSGTNTTTARELVNLLTLLDQGKLLTPSSREKALAILRQTKNRKLLAAGLGPGAVFAHKTGDIGFMLGDAGMIQMPTGKRYMAAVIAKTPYDDPAGWTFMREISKIAYTYFNQSQTGSLP</sequence>
<dbReference type="SUPFAM" id="SSF56601">
    <property type="entry name" value="beta-lactamase/transpeptidase-like"/>
    <property type="match status" value="1"/>
</dbReference>